<keyword evidence="3" id="KW-1185">Reference proteome</keyword>
<evidence type="ECO:0000256" key="1">
    <source>
        <dbReference type="SAM" id="MobiDB-lite"/>
    </source>
</evidence>
<proteinExistence type="predicted"/>
<reference evidence="2 3" key="1">
    <citation type="submission" date="2019-03" db="EMBL/GenBank/DDBJ databases">
        <title>Genome sequence of Sphingomonas sp. 17J27-24.</title>
        <authorList>
            <person name="Kim M."/>
            <person name="Maeng S."/>
            <person name="Sathiyaraj S."/>
        </authorList>
    </citation>
    <scope>NUCLEOTIDE SEQUENCE [LARGE SCALE GENOMIC DNA]</scope>
    <source>
        <strain evidence="2 3">17J27-24</strain>
    </source>
</reference>
<dbReference type="AlphaFoldDB" id="A0A4Y8ZWW4"/>
<gene>
    <name evidence="2" type="ORF">E2493_05180</name>
</gene>
<dbReference type="Proteomes" id="UP000298213">
    <property type="component" value="Unassembled WGS sequence"/>
</dbReference>
<organism evidence="2 3">
    <name type="scientific">Sphingomonas parva</name>
    <dbReference type="NCBI Taxonomy" id="2555898"/>
    <lineage>
        <taxon>Bacteria</taxon>
        <taxon>Pseudomonadati</taxon>
        <taxon>Pseudomonadota</taxon>
        <taxon>Alphaproteobacteria</taxon>
        <taxon>Sphingomonadales</taxon>
        <taxon>Sphingomonadaceae</taxon>
        <taxon>Sphingomonas</taxon>
    </lineage>
</organism>
<protein>
    <submittedName>
        <fullName evidence="2">Uncharacterized protein</fullName>
    </submittedName>
</protein>
<dbReference type="RefSeq" id="WP_135084432.1">
    <property type="nucleotide sequence ID" value="NZ_SPDV01000008.1"/>
</dbReference>
<comment type="caution">
    <text evidence="2">The sequence shown here is derived from an EMBL/GenBank/DDBJ whole genome shotgun (WGS) entry which is preliminary data.</text>
</comment>
<dbReference type="OrthoDB" id="7583152at2"/>
<accession>A0A4Y8ZWW4</accession>
<dbReference type="PROSITE" id="PS51257">
    <property type="entry name" value="PROKAR_LIPOPROTEIN"/>
    <property type="match status" value="1"/>
</dbReference>
<evidence type="ECO:0000313" key="2">
    <source>
        <dbReference type="EMBL" id="TFI59239.1"/>
    </source>
</evidence>
<evidence type="ECO:0000313" key="3">
    <source>
        <dbReference type="Proteomes" id="UP000298213"/>
    </source>
</evidence>
<dbReference type="EMBL" id="SPDV01000008">
    <property type="protein sequence ID" value="TFI59239.1"/>
    <property type="molecule type" value="Genomic_DNA"/>
</dbReference>
<sequence>MTYRIALPLIVALLGAGCAGSGDYPSLARRPAEELYAAGDPERVPVPAPNDPALPGRIAAFVQAGRAGDEGFADALGRARDLAARAGSTGSDSWVEAQQALSRAAAARSATSRALADLDAYAIERARQGPLSPADAERLAGATAALQALADRQQDQTESLGEMLRRR</sequence>
<name>A0A4Y8ZWW4_9SPHN</name>
<feature type="region of interest" description="Disordered" evidence="1">
    <location>
        <begin position="147"/>
        <end position="167"/>
    </location>
</feature>